<keyword evidence="1" id="KW-1133">Transmembrane helix</keyword>
<sequence>MSTTRRDLTRRLQLLLALTVVGTAVLFASYQGVHSDAGALRTTSKTAVLAVDTAEYALNQAQRGAGSGAADSDDFQTQVSVAGQSLSQAAASNVRGLEGRQTLQTVAGLIVVYTGWVQKADQEPQGSILRTAYLGYARSVLTNSAGTGIIDRLDQLQSRQLDEVRRQSSFGWPLWLGWGATLVLFAALSVGVLEAQLFLRRRFRRRYNRPLVAATVLLAAPLVLGLFTWQTHAALGRAHTALLAKAHSALPPRPSLTASDISDAEERVGRDMRGTAFRTATAYGIPFGGAMVAVLVFWGLQPRISDYGFRSR</sequence>
<dbReference type="EMBL" id="JARHTQ010000005">
    <property type="protein sequence ID" value="MDF2256073.1"/>
    <property type="molecule type" value="Genomic_DNA"/>
</dbReference>
<dbReference type="Proteomes" id="UP001220022">
    <property type="component" value="Unassembled WGS sequence"/>
</dbReference>
<dbReference type="RefSeq" id="WP_275811623.1">
    <property type="nucleotide sequence ID" value="NZ_BAAANM010000015.1"/>
</dbReference>
<gene>
    <name evidence="2" type="ORF">P2L57_10140</name>
</gene>
<feature type="transmembrane region" description="Helical" evidence="1">
    <location>
        <begin position="280"/>
        <end position="300"/>
    </location>
</feature>
<feature type="transmembrane region" description="Helical" evidence="1">
    <location>
        <begin position="12"/>
        <end position="30"/>
    </location>
</feature>
<keyword evidence="3" id="KW-1185">Reference proteome</keyword>
<keyword evidence="1" id="KW-0472">Membrane</keyword>
<reference evidence="2 3" key="1">
    <citation type="submission" date="2023-03" db="EMBL/GenBank/DDBJ databases">
        <title>Draft genome sequence of type strain Streptomyces ferralitis JCM 14344.</title>
        <authorList>
            <person name="Klaysubun C."/>
            <person name="Duangmal K."/>
        </authorList>
    </citation>
    <scope>NUCLEOTIDE SEQUENCE [LARGE SCALE GENOMIC DNA]</scope>
    <source>
        <strain evidence="2 3">JCM 14344</strain>
    </source>
</reference>
<evidence type="ECO:0000256" key="1">
    <source>
        <dbReference type="SAM" id="Phobius"/>
    </source>
</evidence>
<protein>
    <recommendedName>
        <fullName evidence="4">Integral membrane protein</fullName>
    </recommendedName>
</protein>
<evidence type="ECO:0008006" key="4">
    <source>
        <dbReference type="Google" id="ProtNLM"/>
    </source>
</evidence>
<comment type="caution">
    <text evidence="2">The sequence shown here is derived from an EMBL/GenBank/DDBJ whole genome shotgun (WGS) entry which is preliminary data.</text>
</comment>
<evidence type="ECO:0000313" key="2">
    <source>
        <dbReference type="EMBL" id="MDF2256073.1"/>
    </source>
</evidence>
<feature type="transmembrane region" description="Helical" evidence="1">
    <location>
        <begin position="211"/>
        <end position="229"/>
    </location>
</feature>
<accession>A0ABT5YWT9</accession>
<name>A0ABT5YWT9_9ACTN</name>
<keyword evidence="1" id="KW-0812">Transmembrane</keyword>
<feature type="transmembrane region" description="Helical" evidence="1">
    <location>
        <begin position="175"/>
        <end position="199"/>
    </location>
</feature>
<proteinExistence type="predicted"/>
<organism evidence="2 3">
    <name type="scientific">Streptantibioticus ferralitis</name>
    <dbReference type="NCBI Taxonomy" id="236510"/>
    <lineage>
        <taxon>Bacteria</taxon>
        <taxon>Bacillati</taxon>
        <taxon>Actinomycetota</taxon>
        <taxon>Actinomycetes</taxon>
        <taxon>Kitasatosporales</taxon>
        <taxon>Streptomycetaceae</taxon>
        <taxon>Streptantibioticus</taxon>
    </lineage>
</organism>
<evidence type="ECO:0000313" key="3">
    <source>
        <dbReference type="Proteomes" id="UP001220022"/>
    </source>
</evidence>